<evidence type="ECO:0000259" key="10">
    <source>
        <dbReference type="Pfam" id="PF22638"/>
    </source>
</evidence>
<evidence type="ECO:0000256" key="6">
    <source>
        <dbReference type="ARBA" id="ARBA00023143"/>
    </source>
</evidence>
<dbReference type="GO" id="GO:0009424">
    <property type="term" value="C:bacterial-type flagellum hook"/>
    <property type="evidence" value="ECO:0007669"/>
    <property type="project" value="UniProtKB-UniRule"/>
</dbReference>
<dbReference type="PANTHER" id="PTHR30033">
    <property type="entry name" value="FLAGELLAR HOOK-ASSOCIATED PROTEIN 1"/>
    <property type="match status" value="1"/>
</dbReference>
<feature type="domain" description="Flagellar basal-body/hook protein C-terminal" evidence="9">
    <location>
        <begin position="427"/>
        <end position="469"/>
    </location>
</feature>
<dbReference type="GO" id="GO:0005576">
    <property type="term" value="C:extracellular region"/>
    <property type="evidence" value="ECO:0007669"/>
    <property type="project" value="UniProtKB-SubCell"/>
</dbReference>
<feature type="domain" description="Flagellar hook-associated protein FlgK helical" evidence="10">
    <location>
        <begin position="101"/>
        <end position="342"/>
    </location>
</feature>
<dbReference type="AlphaFoldDB" id="A0A7Y9FHN1"/>
<comment type="similarity">
    <text evidence="3 7">Belongs to the flagella basal body rod proteins family.</text>
</comment>
<gene>
    <name evidence="7" type="primary">flgK</name>
    <name evidence="12" type="ORF">BKA21_002786</name>
    <name evidence="11" type="ORF">Col01nite_31780</name>
</gene>
<comment type="caution">
    <text evidence="12">The sequence shown here is derived from an EMBL/GenBank/DDBJ whole genome shotgun (WGS) entry which is preliminary data.</text>
</comment>
<evidence type="ECO:0000256" key="7">
    <source>
        <dbReference type="RuleBase" id="RU362065"/>
    </source>
</evidence>
<evidence type="ECO:0000313" key="14">
    <source>
        <dbReference type="Proteomes" id="UP000618382"/>
    </source>
</evidence>
<keyword evidence="6 7" id="KW-0975">Bacterial flagellum</keyword>
<evidence type="ECO:0000256" key="5">
    <source>
        <dbReference type="ARBA" id="ARBA00022525"/>
    </source>
</evidence>
<evidence type="ECO:0000259" key="8">
    <source>
        <dbReference type="Pfam" id="PF00460"/>
    </source>
</evidence>
<evidence type="ECO:0000256" key="2">
    <source>
        <dbReference type="ARBA" id="ARBA00004613"/>
    </source>
</evidence>
<reference evidence="11 14" key="2">
    <citation type="submission" date="2021-01" db="EMBL/GenBank/DDBJ databases">
        <title>Whole genome shotgun sequence of Cellulomonas oligotrophica NBRC 109435.</title>
        <authorList>
            <person name="Komaki H."/>
            <person name="Tamura T."/>
        </authorList>
    </citation>
    <scope>NUCLEOTIDE SEQUENCE [LARGE SCALE GENOMIC DNA]</scope>
    <source>
        <strain evidence="11 14">NBRC 109435</strain>
    </source>
</reference>
<dbReference type="EMBL" id="JACCBK010000001">
    <property type="protein sequence ID" value="NYD87237.1"/>
    <property type="molecule type" value="Genomic_DNA"/>
</dbReference>
<accession>A0A7Y9FHN1</accession>
<dbReference type="InterPro" id="IPR053927">
    <property type="entry name" value="FlgK_helical"/>
</dbReference>
<evidence type="ECO:0000259" key="9">
    <source>
        <dbReference type="Pfam" id="PF06429"/>
    </source>
</evidence>
<dbReference type="Pfam" id="PF00460">
    <property type="entry name" value="Flg_bb_rod"/>
    <property type="match status" value="1"/>
</dbReference>
<dbReference type="InterPro" id="IPR010930">
    <property type="entry name" value="Flg_bb/hook_C_dom"/>
</dbReference>
<dbReference type="InterPro" id="IPR002371">
    <property type="entry name" value="FlgK"/>
</dbReference>
<dbReference type="Pfam" id="PF06429">
    <property type="entry name" value="Flg_bbr_C"/>
    <property type="match status" value="1"/>
</dbReference>
<evidence type="ECO:0000313" key="13">
    <source>
        <dbReference type="Proteomes" id="UP000577956"/>
    </source>
</evidence>
<feature type="domain" description="Flagellar basal body rod protein N-terminal" evidence="8">
    <location>
        <begin position="9"/>
        <end position="37"/>
    </location>
</feature>
<keyword evidence="5 7" id="KW-0964">Secreted</keyword>
<dbReference type="NCBIfam" id="TIGR02492">
    <property type="entry name" value="flgK_ends"/>
    <property type="match status" value="1"/>
</dbReference>
<dbReference type="Proteomes" id="UP000618382">
    <property type="component" value="Unassembled WGS sequence"/>
</dbReference>
<keyword evidence="12" id="KW-0969">Cilium</keyword>
<comment type="subcellular location">
    <subcellularLocation>
        <location evidence="1 7">Bacterial flagellum</location>
    </subcellularLocation>
    <subcellularLocation>
        <location evidence="2 7">Secreted</location>
    </subcellularLocation>
</comment>
<proteinExistence type="inferred from homology"/>
<dbReference type="PANTHER" id="PTHR30033:SF1">
    <property type="entry name" value="FLAGELLAR HOOK-ASSOCIATED PROTEIN 1"/>
    <property type="match status" value="1"/>
</dbReference>
<evidence type="ECO:0000256" key="1">
    <source>
        <dbReference type="ARBA" id="ARBA00004365"/>
    </source>
</evidence>
<dbReference type="GO" id="GO:0005198">
    <property type="term" value="F:structural molecule activity"/>
    <property type="evidence" value="ECO:0007669"/>
    <property type="project" value="UniProtKB-UniRule"/>
</dbReference>
<evidence type="ECO:0000256" key="4">
    <source>
        <dbReference type="ARBA" id="ARBA00016244"/>
    </source>
</evidence>
<reference evidence="12 13" key="1">
    <citation type="submission" date="2020-07" db="EMBL/GenBank/DDBJ databases">
        <title>Sequencing the genomes of 1000 actinobacteria strains.</title>
        <authorList>
            <person name="Klenk H.-P."/>
        </authorList>
    </citation>
    <scope>NUCLEOTIDE SEQUENCE [LARGE SCALE GENOMIC DNA]</scope>
    <source>
        <strain evidence="12 13">DSM 24482</strain>
    </source>
</reference>
<organism evidence="12 13">
    <name type="scientific">Cellulomonas oligotrophica</name>
    <dbReference type="NCBI Taxonomy" id="931536"/>
    <lineage>
        <taxon>Bacteria</taxon>
        <taxon>Bacillati</taxon>
        <taxon>Actinomycetota</taxon>
        <taxon>Actinomycetes</taxon>
        <taxon>Micrococcales</taxon>
        <taxon>Cellulomonadaceae</taxon>
        <taxon>Cellulomonas</taxon>
    </lineage>
</organism>
<evidence type="ECO:0000313" key="12">
    <source>
        <dbReference type="EMBL" id="NYD87237.1"/>
    </source>
</evidence>
<keyword evidence="12" id="KW-0966">Cell projection</keyword>
<dbReference type="SUPFAM" id="SSF64518">
    <property type="entry name" value="Phase 1 flagellin"/>
    <property type="match status" value="1"/>
</dbReference>
<dbReference type="GO" id="GO:0044780">
    <property type="term" value="P:bacterial-type flagellum assembly"/>
    <property type="evidence" value="ECO:0007669"/>
    <property type="project" value="InterPro"/>
</dbReference>
<name>A0A7Y9FHN1_9CELL</name>
<evidence type="ECO:0000313" key="11">
    <source>
        <dbReference type="EMBL" id="GIG34019.1"/>
    </source>
</evidence>
<dbReference type="Proteomes" id="UP000577956">
    <property type="component" value="Unassembled WGS sequence"/>
</dbReference>
<sequence length="476" mass="48717">MSTFSGLGTALSSLIAQRTALDVSANNVANANTVGYTRQRALLGALPSATVPSMFATSDGVGLGTQVSNIQRLGDVFVDNRLRAASGTSGYLTAQAEAYTALEKGIGEPAKTAMANQLSDFWAGWADVSNGSDQDAARAVLLERGVAVADSLHTLYATARTQWDQTRFETGALVERANVAAASVADLNQRILSITNSGATAHELSDQRDQLVTELAGLVGATAQVRQDGQVDLFVGGNAMVRGDKVSALAVSGATAFSQATAGTPVQVVWADKPTQVVGIESGRVGGLLSVLAPPDGSGTGGLLTEAAARYDALATSLAGQLNAIHQTGYARDETTTGVDFFTFDAGQPAALGIRVALTSADQVAAGAAGQGAFDGTVALAISRLGSASTGPDAQWRSVVTDVGVKTASATSRSSVAQTALATAQSQQLAQTSVDVDEETVNMLAYQRAYEGAARVLTAIDEMLDTLINRTGVVGR</sequence>
<dbReference type="Pfam" id="PF22638">
    <property type="entry name" value="FlgK_D1"/>
    <property type="match status" value="1"/>
</dbReference>
<protein>
    <recommendedName>
        <fullName evidence="4 7">Flagellar hook-associated protein 1</fullName>
        <shortName evidence="7">HAP1</shortName>
    </recommendedName>
</protein>
<dbReference type="EMBL" id="BONN01000011">
    <property type="protein sequence ID" value="GIG34019.1"/>
    <property type="molecule type" value="Genomic_DNA"/>
</dbReference>
<evidence type="ECO:0000256" key="3">
    <source>
        <dbReference type="ARBA" id="ARBA00009677"/>
    </source>
</evidence>
<dbReference type="InterPro" id="IPR001444">
    <property type="entry name" value="Flag_bb_rod_N"/>
</dbReference>
<keyword evidence="14" id="KW-1185">Reference proteome</keyword>
<dbReference type="RefSeq" id="WP_140460698.1">
    <property type="nucleotide sequence ID" value="NZ_BAABFI010000009.1"/>
</dbReference>
<dbReference type="PRINTS" id="PR01005">
    <property type="entry name" value="FLGHOOKAP1"/>
</dbReference>
<keyword evidence="12" id="KW-0282">Flagellum</keyword>